<protein>
    <recommendedName>
        <fullName evidence="6">Phage protein D</fullName>
    </recommendedName>
</protein>
<evidence type="ECO:0000313" key="2">
    <source>
        <dbReference type="EMBL" id="MVB09371.1"/>
    </source>
</evidence>
<evidence type="ECO:0000313" key="5">
    <source>
        <dbReference type="Proteomes" id="UP000515909"/>
    </source>
</evidence>
<proteinExistence type="predicted"/>
<feature type="compositionally biased region" description="Basic and acidic residues" evidence="1">
    <location>
        <begin position="245"/>
        <end position="256"/>
    </location>
</feature>
<feature type="region of interest" description="Disordered" evidence="1">
    <location>
        <begin position="243"/>
        <end position="272"/>
    </location>
</feature>
<accession>A0A6N8HUA9</accession>
<keyword evidence="4" id="KW-1185">Reference proteome</keyword>
<evidence type="ECO:0000313" key="4">
    <source>
        <dbReference type="Proteomes" id="UP000469440"/>
    </source>
</evidence>
<organism evidence="2 4">
    <name type="scientific">Caproicibacter fermentans</name>
    <dbReference type="NCBI Taxonomy" id="2576756"/>
    <lineage>
        <taxon>Bacteria</taxon>
        <taxon>Bacillati</taxon>
        <taxon>Bacillota</taxon>
        <taxon>Clostridia</taxon>
        <taxon>Eubacteriales</taxon>
        <taxon>Acutalibacteraceae</taxon>
        <taxon>Caproicibacter</taxon>
    </lineage>
</organism>
<dbReference type="AlphaFoldDB" id="A0A6N8HUA9"/>
<dbReference type="EMBL" id="CP060286">
    <property type="protein sequence ID" value="QNK40468.1"/>
    <property type="molecule type" value="Genomic_DNA"/>
</dbReference>
<dbReference type="EMBL" id="VWXL01000002">
    <property type="protein sequence ID" value="MVB09371.1"/>
    <property type="molecule type" value="Genomic_DNA"/>
</dbReference>
<sequence length="365" mass="40171">MAQYTYEQLEAKYNGWRAPTAKVSMNGSPLSAAAWRIESVECVTGTELSAGICSVTLGGVYDRKNSRFLCEDEWPLGSIVEVELGYIVTESVFKGYLYRLEYELGEEDPPRMILLCMDVKGAMMGNGRLGLTGGLTYRQAIRSFFSGENARGYNVLCGSPETDGLPELDNPIPFSPAQTDDYRFLCGTAQRFGLEFFVCKGKLLLRKKPDSAPVLLELSSDRGIKRFHAALSSAGYIKSVTVRGGSDDERDGEKKRALGKAENTQSIAAESSDAGRLIGQRSAEFFSSAGDDKAAQELAEAQMRRRREMASEISVRLTGLPELLPGFSVSLTRFSPKLDGNLYLTSVIHRMDETQFTTTITGRME</sequence>
<dbReference type="OrthoDB" id="2641038at2"/>
<name>A0A6N8HUA9_9FIRM</name>
<gene>
    <name evidence="2" type="ORF">CAFE_00190</name>
    <name evidence="3" type="ORF">HCR03_17770</name>
</gene>
<evidence type="ECO:0000313" key="3">
    <source>
        <dbReference type="EMBL" id="QNK40468.1"/>
    </source>
</evidence>
<reference evidence="2 4" key="1">
    <citation type="submission" date="2019-09" db="EMBL/GenBank/DDBJ databases">
        <title>Genome sequence of Clostridium sp. EA1.</title>
        <authorList>
            <person name="Poehlein A."/>
            <person name="Bengelsdorf F.R."/>
            <person name="Daniel R."/>
        </authorList>
    </citation>
    <scope>NUCLEOTIDE SEQUENCE [LARGE SCALE GENOMIC DNA]</scope>
    <source>
        <strain evidence="2 4">EA1</strain>
    </source>
</reference>
<dbReference type="RefSeq" id="WP_156989436.1">
    <property type="nucleotide sequence ID" value="NZ_CP060286.1"/>
</dbReference>
<dbReference type="KEGG" id="cfem:HCR03_17770"/>
<dbReference type="Proteomes" id="UP000469440">
    <property type="component" value="Unassembled WGS sequence"/>
</dbReference>
<reference evidence="3 5" key="2">
    <citation type="submission" date="2020-08" db="EMBL/GenBank/DDBJ databases">
        <title>The isolate Caproiciproducens sp. 7D4C2 produces n-caproate at mildly acidic conditions from hexoses: genome and rBOX comparison with related strains and chain-elongating bacteria.</title>
        <authorList>
            <person name="Esquivel-Elizondo S."/>
            <person name="Bagci C."/>
            <person name="Temovska M."/>
            <person name="Jeon B.S."/>
            <person name="Bessarab I."/>
            <person name="Williams R.B.H."/>
            <person name="Huson D.H."/>
            <person name="Angenent L.T."/>
        </authorList>
    </citation>
    <scope>NUCLEOTIDE SEQUENCE [LARGE SCALE GENOMIC DNA]</scope>
    <source>
        <strain evidence="3 5">7D4C2</strain>
    </source>
</reference>
<dbReference type="Proteomes" id="UP000515909">
    <property type="component" value="Chromosome"/>
</dbReference>
<accession>A0A7G8TA27</accession>
<evidence type="ECO:0000256" key="1">
    <source>
        <dbReference type="SAM" id="MobiDB-lite"/>
    </source>
</evidence>
<evidence type="ECO:0008006" key="6">
    <source>
        <dbReference type="Google" id="ProtNLM"/>
    </source>
</evidence>